<feature type="domain" description="KAP NTPase" evidence="2">
    <location>
        <begin position="26"/>
        <end position="361"/>
    </location>
</feature>
<evidence type="ECO:0000256" key="1">
    <source>
        <dbReference type="SAM" id="Coils"/>
    </source>
</evidence>
<dbReference type="InterPro" id="IPR052754">
    <property type="entry name" value="NTPase_KAP_P-loop"/>
</dbReference>
<sequence length="470" mass="53816">MEILLQKIHESEPNKDNPWEDDVLGRDVIAEFLTNMLSSANTPFVINLNSPWGTGKTFFLKRWMLSIQDTHPSLLFNAWETDYSEVPFIAFISEIQAQLSNLDKEGKELKGKVQEWVEKGGRILLKGIPLLIKGGVRYALGEAGLEEAKDLLDTKTENDIADYAGKLAQKSVDDHITKRQSIEEFKKLMEEAVALIPQTEAKLNPPLFIFIDELDRCRPTYAIELLENIKHLFSVPGVIFVLATDSDQLGHSIRSVYGQGIDAGAYLRRFIDQTYQLPEPSYEQFAELLFGKLNMKLIWADDKFVKGIPKMTAPGIFAGCSRMFRLSLREQEQCASKLRAILLNFKGRTIHFVFLCYLLMAQIKLNDQYQQLNKGLIPLRDIWNIIAKHIGQIKEPVSISTISRSASYYFKYLNDEKELNNLRQRVSELNSMQEMSDELNQEFGLLWEISKTYDDCKKHIEFAEMAAQLG</sequence>
<accession>A0A8J6P5K1</accession>
<dbReference type="Pfam" id="PF07693">
    <property type="entry name" value="KAP_NTPase"/>
    <property type="match status" value="1"/>
</dbReference>
<dbReference type="Proteomes" id="UP000605201">
    <property type="component" value="Unassembled WGS sequence"/>
</dbReference>
<comment type="caution">
    <text evidence="3">The sequence shown here is derived from an EMBL/GenBank/DDBJ whole genome shotgun (WGS) entry which is preliminary data.</text>
</comment>
<proteinExistence type="predicted"/>
<dbReference type="Gene3D" id="3.40.50.300">
    <property type="entry name" value="P-loop containing nucleotide triphosphate hydrolases"/>
    <property type="match status" value="1"/>
</dbReference>
<evidence type="ECO:0000259" key="2">
    <source>
        <dbReference type="Pfam" id="PF07693"/>
    </source>
</evidence>
<gene>
    <name evidence="3" type="ORF">H8D96_18885</name>
</gene>
<dbReference type="PANTHER" id="PTHR22674">
    <property type="entry name" value="NTPASE, KAP FAMILY P-LOOP DOMAIN-CONTAINING 1"/>
    <property type="match status" value="1"/>
</dbReference>
<organism evidence="3 4">
    <name type="scientific">Candidatus Desulfatibia vada</name>
    <dbReference type="NCBI Taxonomy" id="2841696"/>
    <lineage>
        <taxon>Bacteria</taxon>
        <taxon>Pseudomonadati</taxon>
        <taxon>Thermodesulfobacteriota</taxon>
        <taxon>Desulfobacteria</taxon>
        <taxon>Desulfobacterales</taxon>
        <taxon>Desulfobacterales incertae sedis</taxon>
        <taxon>Candidatus Desulfatibia</taxon>
    </lineage>
</organism>
<dbReference type="EMBL" id="JACNIG010000365">
    <property type="protein sequence ID" value="MBC8433982.1"/>
    <property type="molecule type" value="Genomic_DNA"/>
</dbReference>
<feature type="coiled-coil region" evidence="1">
    <location>
        <begin position="92"/>
        <end position="119"/>
    </location>
</feature>
<dbReference type="AlphaFoldDB" id="A0A8J6P5K1"/>
<dbReference type="SUPFAM" id="SSF52540">
    <property type="entry name" value="P-loop containing nucleoside triphosphate hydrolases"/>
    <property type="match status" value="1"/>
</dbReference>
<dbReference type="InterPro" id="IPR027417">
    <property type="entry name" value="P-loop_NTPase"/>
</dbReference>
<protein>
    <recommendedName>
        <fullName evidence="2">KAP NTPase domain-containing protein</fullName>
    </recommendedName>
</protein>
<feature type="coiled-coil region" evidence="1">
    <location>
        <begin position="412"/>
        <end position="442"/>
    </location>
</feature>
<reference evidence="3 4" key="1">
    <citation type="submission" date="2020-08" db="EMBL/GenBank/DDBJ databases">
        <title>Bridging the membrane lipid divide: bacteria of the FCB group superphylum have the potential to synthesize archaeal ether lipids.</title>
        <authorList>
            <person name="Villanueva L."/>
            <person name="Von Meijenfeldt F.A.B."/>
            <person name="Westbye A.B."/>
            <person name="Yadav S."/>
            <person name="Hopmans E.C."/>
            <person name="Dutilh B.E."/>
            <person name="Sinninghe Damste J.S."/>
        </authorList>
    </citation>
    <scope>NUCLEOTIDE SEQUENCE [LARGE SCALE GENOMIC DNA]</scope>
    <source>
        <strain evidence="3">NIOZ-UU17</strain>
    </source>
</reference>
<evidence type="ECO:0000313" key="4">
    <source>
        <dbReference type="Proteomes" id="UP000605201"/>
    </source>
</evidence>
<keyword evidence="1" id="KW-0175">Coiled coil</keyword>
<name>A0A8J6P5K1_9BACT</name>
<evidence type="ECO:0000313" key="3">
    <source>
        <dbReference type="EMBL" id="MBC8433982.1"/>
    </source>
</evidence>
<dbReference type="InterPro" id="IPR011646">
    <property type="entry name" value="KAP_P-loop"/>
</dbReference>
<dbReference type="PANTHER" id="PTHR22674:SF6">
    <property type="entry name" value="NTPASE KAP FAMILY P-LOOP DOMAIN-CONTAINING PROTEIN 1"/>
    <property type="match status" value="1"/>
</dbReference>